<dbReference type="AlphaFoldDB" id="A0A0M3ISV3"/>
<accession>A0A0M3ISV3</accession>
<proteinExistence type="predicted"/>
<dbReference type="WBParaSite" id="ALUE_0002183101-mRNA-1">
    <property type="protein sequence ID" value="ALUE_0002183101-mRNA-1"/>
    <property type="gene ID" value="ALUE_0002183101"/>
</dbReference>
<organism evidence="1 2">
    <name type="scientific">Ascaris lumbricoides</name>
    <name type="common">Giant roundworm</name>
    <dbReference type="NCBI Taxonomy" id="6252"/>
    <lineage>
        <taxon>Eukaryota</taxon>
        <taxon>Metazoa</taxon>
        <taxon>Ecdysozoa</taxon>
        <taxon>Nematoda</taxon>
        <taxon>Chromadorea</taxon>
        <taxon>Rhabditida</taxon>
        <taxon>Spirurina</taxon>
        <taxon>Ascaridomorpha</taxon>
        <taxon>Ascaridoidea</taxon>
        <taxon>Ascarididae</taxon>
        <taxon>Ascaris</taxon>
    </lineage>
</organism>
<protein>
    <submittedName>
        <fullName evidence="2">Protein kinase domain-containing protein</fullName>
    </submittedName>
</protein>
<dbReference type="Proteomes" id="UP000036681">
    <property type="component" value="Unplaced"/>
</dbReference>
<sequence length="85" mass="9293">MANRCTKILPGNKLIEQCERAQRFVFMDLRSGMFDSGIVSPTPISSINSLLVGQPPSDDVARTIGKQRSTMPDMACGCQCVRGRC</sequence>
<evidence type="ECO:0000313" key="1">
    <source>
        <dbReference type="Proteomes" id="UP000036681"/>
    </source>
</evidence>
<evidence type="ECO:0000313" key="2">
    <source>
        <dbReference type="WBParaSite" id="ALUE_0002183101-mRNA-1"/>
    </source>
</evidence>
<name>A0A0M3ISV3_ASCLU</name>
<keyword evidence="1" id="KW-1185">Reference proteome</keyword>
<reference evidence="2" key="1">
    <citation type="submission" date="2017-02" db="UniProtKB">
        <authorList>
            <consortium name="WormBaseParasite"/>
        </authorList>
    </citation>
    <scope>IDENTIFICATION</scope>
</reference>